<gene>
    <name evidence="9" type="primary">rhaR_2</name>
    <name evidence="9" type="ORF">CA13_42660</name>
</gene>
<dbReference type="Proteomes" id="UP000315010">
    <property type="component" value="Unassembled WGS sequence"/>
</dbReference>
<dbReference type="InterPro" id="IPR009057">
    <property type="entry name" value="Homeodomain-like_sf"/>
</dbReference>
<evidence type="ECO:0000256" key="6">
    <source>
        <dbReference type="ARBA" id="ARBA00023308"/>
    </source>
</evidence>
<dbReference type="PROSITE" id="PS01124">
    <property type="entry name" value="HTH_ARAC_FAMILY_2"/>
    <property type="match status" value="1"/>
</dbReference>
<dbReference type="GO" id="GO:0043565">
    <property type="term" value="F:sequence-specific DNA binding"/>
    <property type="evidence" value="ECO:0007669"/>
    <property type="project" value="InterPro"/>
</dbReference>
<dbReference type="Pfam" id="PF02311">
    <property type="entry name" value="AraC_binding"/>
    <property type="match status" value="1"/>
</dbReference>
<dbReference type="InterPro" id="IPR018060">
    <property type="entry name" value="HTH_AraC"/>
</dbReference>
<keyword evidence="3" id="KW-0805">Transcription regulation</keyword>
<dbReference type="AlphaFoldDB" id="A0A5C5Z8E6"/>
<dbReference type="InterPro" id="IPR047220">
    <property type="entry name" value="RhaR_RhaS-like_N"/>
</dbReference>
<feature type="compositionally biased region" description="Polar residues" evidence="7">
    <location>
        <begin position="25"/>
        <end position="48"/>
    </location>
</feature>
<dbReference type="PRINTS" id="PR00032">
    <property type="entry name" value="HTHARAC"/>
</dbReference>
<feature type="domain" description="HTH araC/xylS-type" evidence="8">
    <location>
        <begin position="236"/>
        <end position="334"/>
    </location>
</feature>
<dbReference type="PANTHER" id="PTHR43280:SF28">
    <property type="entry name" value="HTH-TYPE TRANSCRIPTIONAL ACTIVATOR RHAS"/>
    <property type="match status" value="1"/>
</dbReference>
<dbReference type="InterPro" id="IPR003313">
    <property type="entry name" value="AraC-bd"/>
</dbReference>
<dbReference type="GO" id="GO:0003700">
    <property type="term" value="F:DNA-binding transcription factor activity"/>
    <property type="evidence" value="ECO:0007669"/>
    <property type="project" value="InterPro"/>
</dbReference>
<proteinExistence type="predicted"/>
<sequence>MGHHHPIQSTIVVPQQSVRLPLLSSGGSHLNNRHMTSLPPNTETETESATIPVLRREDWFDADGFPINVQRRDPQEPFGIHCHDFCEIVIVTGGSGLHITGKDAWELSPGDAFVIGGSRPHDYVNMDQLRLINILFDPASIDMQLYDLPSLPGYHALFHLEPAWRQRHQFESRLRLTARDLTTTIGLVNQLEGELKRRDKAFGFTATAIFMQLTAHLSRCYGNSEGSDSISLLRLAETITYIETHYADPLQLKDLISVSRMSRRSYLRAFRTATGRTPIAYLLKIRIAKAAELLRSTQMSVTEIAFEVGFSDSNYFSRQFRGIMGKTPSQYRQTSMRINDHRS</sequence>
<dbReference type="Gene3D" id="1.10.10.60">
    <property type="entry name" value="Homeodomain-like"/>
    <property type="match status" value="2"/>
</dbReference>
<reference evidence="9 10" key="1">
    <citation type="submission" date="2019-02" db="EMBL/GenBank/DDBJ databases">
        <title>Deep-cultivation of Planctomycetes and their phenomic and genomic characterization uncovers novel biology.</title>
        <authorList>
            <person name="Wiegand S."/>
            <person name="Jogler M."/>
            <person name="Boedeker C."/>
            <person name="Pinto D."/>
            <person name="Vollmers J."/>
            <person name="Rivas-Marin E."/>
            <person name="Kohn T."/>
            <person name="Peeters S.H."/>
            <person name="Heuer A."/>
            <person name="Rast P."/>
            <person name="Oberbeckmann S."/>
            <person name="Bunk B."/>
            <person name="Jeske O."/>
            <person name="Meyerdierks A."/>
            <person name="Storesund J.E."/>
            <person name="Kallscheuer N."/>
            <person name="Luecker S."/>
            <person name="Lage O.M."/>
            <person name="Pohl T."/>
            <person name="Merkel B.J."/>
            <person name="Hornburger P."/>
            <person name="Mueller R.-W."/>
            <person name="Bruemmer F."/>
            <person name="Labrenz M."/>
            <person name="Spormann A.M."/>
            <person name="Op Den Camp H."/>
            <person name="Overmann J."/>
            <person name="Amann R."/>
            <person name="Jetten M.S.M."/>
            <person name="Mascher T."/>
            <person name="Medema M.H."/>
            <person name="Devos D.P."/>
            <person name="Kaster A.-K."/>
            <person name="Ovreas L."/>
            <person name="Rohde M."/>
            <person name="Galperin M.Y."/>
            <person name="Jogler C."/>
        </authorList>
    </citation>
    <scope>NUCLEOTIDE SEQUENCE [LARGE SCALE GENOMIC DNA]</scope>
    <source>
        <strain evidence="9 10">CA13</strain>
    </source>
</reference>
<evidence type="ECO:0000256" key="2">
    <source>
        <dbReference type="ARBA" id="ARBA00022737"/>
    </source>
</evidence>
<evidence type="ECO:0000313" key="10">
    <source>
        <dbReference type="Proteomes" id="UP000315010"/>
    </source>
</evidence>
<dbReference type="SMART" id="SM00342">
    <property type="entry name" value="HTH_ARAC"/>
    <property type="match status" value="1"/>
</dbReference>
<evidence type="ECO:0000256" key="5">
    <source>
        <dbReference type="ARBA" id="ARBA00023163"/>
    </source>
</evidence>
<dbReference type="SUPFAM" id="SSF51182">
    <property type="entry name" value="RmlC-like cupins"/>
    <property type="match status" value="1"/>
</dbReference>
<dbReference type="InterPro" id="IPR011051">
    <property type="entry name" value="RmlC_Cupin_sf"/>
</dbReference>
<feature type="region of interest" description="Disordered" evidence="7">
    <location>
        <begin position="24"/>
        <end position="48"/>
    </location>
</feature>
<dbReference type="Pfam" id="PF12833">
    <property type="entry name" value="HTH_18"/>
    <property type="match status" value="1"/>
</dbReference>
<evidence type="ECO:0000256" key="4">
    <source>
        <dbReference type="ARBA" id="ARBA00023125"/>
    </source>
</evidence>
<evidence type="ECO:0000259" key="8">
    <source>
        <dbReference type="PROSITE" id="PS01124"/>
    </source>
</evidence>
<dbReference type="SUPFAM" id="SSF46689">
    <property type="entry name" value="Homeodomain-like"/>
    <property type="match status" value="2"/>
</dbReference>
<accession>A0A5C5Z8E6</accession>
<dbReference type="EMBL" id="SJPJ01000001">
    <property type="protein sequence ID" value="TWT82803.1"/>
    <property type="molecule type" value="Genomic_DNA"/>
</dbReference>
<protein>
    <submittedName>
        <fullName evidence="9">HTH-type transcriptional activator RhaR</fullName>
    </submittedName>
</protein>
<name>A0A5C5Z8E6_9BACT</name>
<dbReference type="InterPro" id="IPR020449">
    <property type="entry name" value="Tscrpt_reg_AraC-type_HTH"/>
</dbReference>
<keyword evidence="6" id="KW-0684">Rhamnose metabolism</keyword>
<keyword evidence="10" id="KW-1185">Reference proteome</keyword>
<keyword evidence="2" id="KW-0677">Repeat</keyword>
<dbReference type="Gene3D" id="2.60.120.10">
    <property type="entry name" value="Jelly Rolls"/>
    <property type="match status" value="1"/>
</dbReference>
<evidence type="ECO:0000256" key="7">
    <source>
        <dbReference type="SAM" id="MobiDB-lite"/>
    </source>
</evidence>
<keyword evidence="1" id="KW-0963">Cytoplasm</keyword>
<keyword evidence="5" id="KW-0804">Transcription</keyword>
<evidence type="ECO:0000256" key="3">
    <source>
        <dbReference type="ARBA" id="ARBA00023015"/>
    </source>
</evidence>
<dbReference type="CDD" id="cd06977">
    <property type="entry name" value="cupin_RhaR_RhaS-like_N"/>
    <property type="match status" value="1"/>
</dbReference>
<organism evidence="9 10">
    <name type="scientific">Novipirellula herctigrandis</name>
    <dbReference type="NCBI Taxonomy" id="2527986"/>
    <lineage>
        <taxon>Bacteria</taxon>
        <taxon>Pseudomonadati</taxon>
        <taxon>Planctomycetota</taxon>
        <taxon>Planctomycetia</taxon>
        <taxon>Pirellulales</taxon>
        <taxon>Pirellulaceae</taxon>
        <taxon>Novipirellula</taxon>
    </lineage>
</organism>
<evidence type="ECO:0000313" key="9">
    <source>
        <dbReference type="EMBL" id="TWT82803.1"/>
    </source>
</evidence>
<keyword evidence="4" id="KW-0238">DNA-binding</keyword>
<comment type="caution">
    <text evidence="9">The sequence shown here is derived from an EMBL/GenBank/DDBJ whole genome shotgun (WGS) entry which is preliminary data.</text>
</comment>
<evidence type="ECO:0000256" key="1">
    <source>
        <dbReference type="ARBA" id="ARBA00022490"/>
    </source>
</evidence>
<dbReference type="InterPro" id="IPR014710">
    <property type="entry name" value="RmlC-like_jellyroll"/>
</dbReference>
<dbReference type="PANTHER" id="PTHR43280">
    <property type="entry name" value="ARAC-FAMILY TRANSCRIPTIONAL REGULATOR"/>
    <property type="match status" value="1"/>
</dbReference>